<evidence type="ECO:0000259" key="4">
    <source>
        <dbReference type="Pfam" id="PF13407"/>
    </source>
</evidence>
<keyword evidence="6" id="KW-1185">Reference proteome</keyword>
<dbReference type="Pfam" id="PF13407">
    <property type="entry name" value="Peripla_BP_4"/>
    <property type="match status" value="1"/>
</dbReference>
<feature type="region of interest" description="Disordered" evidence="3">
    <location>
        <begin position="43"/>
        <end position="101"/>
    </location>
</feature>
<sequence length="417" mass="44167">MPDGNAPDQRDGIVSIDLGVSRRNLMKQMSAVGLAGGLSALAGCGGLRSDSQTPTSEETESGDGDGSGGQSDGGGSSSLPAALRVPLIPPPTADSMDLSNPTQEEREMVFVTHVVDEFMTGIIVGMNDALHNMGWTGEFIGPSSHSPAQQIETLNTTVSRLRNGRDALATSILNKDQYTGPIQNAIDNDIPVASFNTSVYAGEFNEMMDTFGTVIPYIGQKFVPAGVAVGLTGYERAKEKVDGEIVALPTTSAPDHPALSARGEGIRMALEAQDDVRVLDTLNVSGDLSQAINRVDTKYSSSPDINLILGTALQGAIAGGRLVENNSLQGEMTVGGFDLPEPTLEGIAKGTIDFTAGQDPFSQGNMPVNMMWNYMERGIPMKDFNTGISVIDQSNLEFARRRSGSWGALQSWQDSNY</sequence>
<dbReference type="PANTHER" id="PTHR30036">
    <property type="entry name" value="D-XYLOSE-BINDING PERIPLASMIC PROTEIN"/>
    <property type="match status" value="1"/>
</dbReference>
<dbReference type="AlphaFoldDB" id="A0AA41GA48"/>
<dbReference type="GO" id="GO:0030246">
    <property type="term" value="F:carbohydrate binding"/>
    <property type="evidence" value="ECO:0007669"/>
    <property type="project" value="TreeGrafter"/>
</dbReference>
<evidence type="ECO:0000313" key="6">
    <source>
        <dbReference type="Proteomes" id="UP001166304"/>
    </source>
</evidence>
<feature type="domain" description="Periplasmic binding protein" evidence="4">
    <location>
        <begin position="110"/>
        <end position="376"/>
    </location>
</feature>
<dbReference type="PROSITE" id="PS51318">
    <property type="entry name" value="TAT"/>
    <property type="match status" value="1"/>
</dbReference>
<organism evidence="5 6">
    <name type="scientific">Haloarcula salina</name>
    <dbReference type="NCBI Taxonomy" id="1429914"/>
    <lineage>
        <taxon>Archaea</taxon>
        <taxon>Methanobacteriati</taxon>
        <taxon>Methanobacteriota</taxon>
        <taxon>Stenosarchaea group</taxon>
        <taxon>Halobacteria</taxon>
        <taxon>Halobacteriales</taxon>
        <taxon>Haloarculaceae</taxon>
        <taxon>Haloarcula</taxon>
    </lineage>
</organism>
<dbReference type="InterPro" id="IPR050555">
    <property type="entry name" value="Bact_Solute-Bind_Prot2"/>
</dbReference>
<comment type="similarity">
    <text evidence="2">Belongs to the bacterial solute-binding protein 2 family.</text>
</comment>
<dbReference type="SUPFAM" id="SSF53822">
    <property type="entry name" value="Periplasmic binding protein-like I"/>
    <property type="match status" value="1"/>
</dbReference>
<reference evidence="5" key="1">
    <citation type="submission" date="2021-06" db="EMBL/GenBank/DDBJ databases">
        <title>New haloarchaea isolates fom saline soil.</title>
        <authorList>
            <person name="Duran-Viseras A."/>
            <person name="Sanchez-Porro C.S."/>
            <person name="Ventosa A."/>
        </authorList>
    </citation>
    <scope>NUCLEOTIDE SEQUENCE</scope>
    <source>
        <strain evidence="5">JCM 18369</strain>
    </source>
</reference>
<evidence type="ECO:0000256" key="3">
    <source>
        <dbReference type="SAM" id="MobiDB-lite"/>
    </source>
</evidence>
<dbReference type="InterPro" id="IPR025997">
    <property type="entry name" value="SBP_2_dom"/>
</dbReference>
<gene>
    <name evidence="5" type="ORF">KTS37_14300</name>
</gene>
<accession>A0AA41GA48</accession>
<protein>
    <submittedName>
        <fullName evidence="5">Substrate-binding domain-containing protein</fullName>
    </submittedName>
</protein>
<dbReference type="InterPro" id="IPR028082">
    <property type="entry name" value="Peripla_BP_I"/>
</dbReference>
<dbReference type="InterPro" id="IPR006311">
    <property type="entry name" value="TAT_signal"/>
</dbReference>
<feature type="compositionally biased region" description="Gly residues" evidence="3">
    <location>
        <begin position="64"/>
        <end position="76"/>
    </location>
</feature>
<dbReference type="Proteomes" id="UP001166304">
    <property type="component" value="Unassembled WGS sequence"/>
</dbReference>
<comment type="caution">
    <text evidence="5">The sequence shown here is derived from an EMBL/GenBank/DDBJ whole genome shotgun (WGS) entry which is preliminary data.</text>
</comment>
<evidence type="ECO:0000256" key="1">
    <source>
        <dbReference type="ARBA" id="ARBA00004196"/>
    </source>
</evidence>
<dbReference type="EMBL" id="JAHQXE010000004">
    <property type="protein sequence ID" value="MBV0902962.1"/>
    <property type="molecule type" value="Genomic_DNA"/>
</dbReference>
<dbReference type="PANTHER" id="PTHR30036:SF7">
    <property type="entry name" value="ABC TRANSPORTER PERIPLASMIC-BINDING PROTEIN YPHF"/>
    <property type="match status" value="1"/>
</dbReference>
<dbReference type="RefSeq" id="WP_162415215.1">
    <property type="nucleotide sequence ID" value="NZ_JAHQXE010000004.1"/>
</dbReference>
<evidence type="ECO:0000256" key="2">
    <source>
        <dbReference type="ARBA" id="ARBA00007639"/>
    </source>
</evidence>
<dbReference type="Gene3D" id="3.40.50.2300">
    <property type="match status" value="2"/>
</dbReference>
<comment type="subcellular location">
    <subcellularLocation>
        <location evidence="1">Cell envelope</location>
    </subcellularLocation>
</comment>
<proteinExistence type="inferred from homology"/>
<evidence type="ECO:0000313" key="5">
    <source>
        <dbReference type="EMBL" id="MBV0902962.1"/>
    </source>
</evidence>
<name>A0AA41GA48_9EURY</name>